<feature type="non-terminal residue" evidence="1">
    <location>
        <position position="271"/>
    </location>
</feature>
<dbReference type="Gene3D" id="1.25.40.10">
    <property type="entry name" value="Tetratricopeptide repeat domain"/>
    <property type="match status" value="1"/>
</dbReference>
<evidence type="ECO:0000313" key="2">
    <source>
        <dbReference type="Proteomes" id="UP001147653"/>
    </source>
</evidence>
<dbReference type="EMBL" id="JAPDDP010000111">
    <property type="protein sequence ID" value="MDA0185384.1"/>
    <property type="molecule type" value="Genomic_DNA"/>
</dbReference>
<sequence>MQHGMVLHKLDQPAEALEHYRRALVGFRRHEDREWEARVLCNRGILHAERGAFAMARSDFTRSETLEREDGKLLGAAHMVQNLGWLASIEGHAPAAFAAYDRAETDIGAAGGTLTVLALDRIALLRSVALLDEARDVAERTIADLRRGGMSAYRAEAGLELAEIALRQGDRTTALAQARRARDAFRRQERPRWSLLAELAHVRAAHASGHRTRAQLERAETVAAALEADGWRTLAVEARVLQAELAIALGETDLARRVVARTASARQRGGP</sequence>
<evidence type="ECO:0000313" key="1">
    <source>
        <dbReference type="EMBL" id="MDA0185384.1"/>
    </source>
</evidence>
<organism evidence="1 2">
    <name type="scientific">Solirubrobacter phytolaccae</name>
    <dbReference type="NCBI Taxonomy" id="1404360"/>
    <lineage>
        <taxon>Bacteria</taxon>
        <taxon>Bacillati</taxon>
        <taxon>Actinomycetota</taxon>
        <taxon>Thermoleophilia</taxon>
        <taxon>Solirubrobacterales</taxon>
        <taxon>Solirubrobacteraceae</taxon>
        <taxon>Solirubrobacter</taxon>
    </lineage>
</organism>
<protein>
    <submittedName>
        <fullName evidence="1">Tetratricopeptide repeat protein</fullName>
    </submittedName>
</protein>
<dbReference type="RefSeq" id="WP_270029887.1">
    <property type="nucleotide sequence ID" value="NZ_JAPDDP010000111.1"/>
</dbReference>
<dbReference type="AlphaFoldDB" id="A0A9X3NFR0"/>
<gene>
    <name evidence="1" type="ORF">OJ997_34075</name>
</gene>
<dbReference type="Pfam" id="PF13424">
    <property type="entry name" value="TPR_12"/>
    <property type="match status" value="1"/>
</dbReference>
<proteinExistence type="predicted"/>
<keyword evidence="2" id="KW-1185">Reference proteome</keyword>
<reference evidence="1" key="1">
    <citation type="submission" date="2022-10" db="EMBL/GenBank/DDBJ databases">
        <title>The WGS of Solirubrobacter phytolaccae KCTC 29190.</title>
        <authorList>
            <person name="Jiang Z."/>
        </authorList>
    </citation>
    <scope>NUCLEOTIDE SEQUENCE</scope>
    <source>
        <strain evidence="1">KCTC 29190</strain>
    </source>
</reference>
<name>A0A9X3NFR0_9ACTN</name>
<dbReference type="SUPFAM" id="SSF48452">
    <property type="entry name" value="TPR-like"/>
    <property type="match status" value="1"/>
</dbReference>
<comment type="caution">
    <text evidence="1">The sequence shown here is derived from an EMBL/GenBank/DDBJ whole genome shotgun (WGS) entry which is preliminary data.</text>
</comment>
<dbReference type="InterPro" id="IPR011990">
    <property type="entry name" value="TPR-like_helical_dom_sf"/>
</dbReference>
<dbReference type="Proteomes" id="UP001147653">
    <property type="component" value="Unassembled WGS sequence"/>
</dbReference>
<accession>A0A9X3NFR0</accession>